<evidence type="ECO:0000313" key="1">
    <source>
        <dbReference type="EMBL" id="CAF4362615.1"/>
    </source>
</evidence>
<organism evidence="1 2">
    <name type="scientific">Rotaria socialis</name>
    <dbReference type="NCBI Taxonomy" id="392032"/>
    <lineage>
        <taxon>Eukaryota</taxon>
        <taxon>Metazoa</taxon>
        <taxon>Spiralia</taxon>
        <taxon>Gnathifera</taxon>
        <taxon>Rotifera</taxon>
        <taxon>Eurotatoria</taxon>
        <taxon>Bdelloidea</taxon>
        <taxon>Philodinida</taxon>
        <taxon>Philodinidae</taxon>
        <taxon>Rotaria</taxon>
    </lineage>
</organism>
<dbReference type="Proteomes" id="UP000663862">
    <property type="component" value="Unassembled WGS sequence"/>
</dbReference>
<gene>
    <name evidence="1" type="ORF">TSG867_LOCUS10323</name>
</gene>
<sequence length="86" mass="9601">MFLRQKNDVDHAELAAFALKGVTLIGQTLSYTETMQPLAKLNLSLCALEDDFILDQLHIFNHDKDRIAMNSCVSAVFDGQTVTRST</sequence>
<evidence type="ECO:0000313" key="2">
    <source>
        <dbReference type="Proteomes" id="UP000663862"/>
    </source>
</evidence>
<dbReference type="EMBL" id="CAJOBQ010000470">
    <property type="protein sequence ID" value="CAF4362615.1"/>
    <property type="molecule type" value="Genomic_DNA"/>
</dbReference>
<reference evidence="1" key="1">
    <citation type="submission" date="2021-02" db="EMBL/GenBank/DDBJ databases">
        <authorList>
            <person name="Nowell W R."/>
        </authorList>
    </citation>
    <scope>NUCLEOTIDE SEQUENCE</scope>
</reference>
<protein>
    <submittedName>
        <fullName evidence="1">Uncharacterized protein</fullName>
    </submittedName>
</protein>
<name>A0A820LTG4_9BILA</name>
<accession>A0A820LTG4</accession>
<proteinExistence type="predicted"/>
<dbReference type="AlphaFoldDB" id="A0A820LTG4"/>
<comment type="caution">
    <text evidence="1">The sequence shown here is derived from an EMBL/GenBank/DDBJ whole genome shotgun (WGS) entry which is preliminary data.</text>
</comment>